<keyword evidence="6 7" id="KW-0472">Membrane</keyword>
<protein>
    <submittedName>
        <fullName evidence="9">ABC transporter permease subunit</fullName>
    </submittedName>
</protein>
<evidence type="ECO:0000256" key="3">
    <source>
        <dbReference type="ARBA" id="ARBA00022475"/>
    </source>
</evidence>
<feature type="transmembrane region" description="Helical" evidence="7">
    <location>
        <begin position="72"/>
        <end position="94"/>
    </location>
</feature>
<dbReference type="InterPro" id="IPR000515">
    <property type="entry name" value="MetI-like"/>
</dbReference>
<proteinExistence type="inferred from homology"/>
<dbReference type="SUPFAM" id="SSF161098">
    <property type="entry name" value="MetI-like"/>
    <property type="match status" value="1"/>
</dbReference>
<keyword evidence="4 7" id="KW-0812">Transmembrane</keyword>
<dbReference type="KEGG" id="grc:GI584_19625"/>
<feature type="transmembrane region" description="Helical" evidence="7">
    <location>
        <begin position="106"/>
        <end position="126"/>
    </location>
</feature>
<feature type="transmembrane region" description="Helical" evidence="7">
    <location>
        <begin position="156"/>
        <end position="175"/>
    </location>
</feature>
<organism evidence="9 10">
    <name type="scientific">Gracilibacillus salitolerans</name>
    <dbReference type="NCBI Taxonomy" id="2663022"/>
    <lineage>
        <taxon>Bacteria</taxon>
        <taxon>Bacillati</taxon>
        <taxon>Bacillota</taxon>
        <taxon>Bacilli</taxon>
        <taxon>Bacillales</taxon>
        <taxon>Bacillaceae</taxon>
        <taxon>Gracilibacillus</taxon>
    </lineage>
</organism>
<evidence type="ECO:0000256" key="4">
    <source>
        <dbReference type="ARBA" id="ARBA00022692"/>
    </source>
</evidence>
<evidence type="ECO:0000313" key="9">
    <source>
        <dbReference type="EMBL" id="QGH36121.1"/>
    </source>
</evidence>
<comment type="subcellular location">
    <subcellularLocation>
        <location evidence="1 7">Cell membrane</location>
        <topology evidence="1 7">Multi-pass membrane protein</topology>
    </subcellularLocation>
</comment>
<dbReference type="RefSeq" id="WP_100359134.1">
    <property type="nucleotide sequence ID" value="NZ_CP045915.1"/>
</dbReference>
<dbReference type="Gene3D" id="1.10.3720.10">
    <property type="entry name" value="MetI-like"/>
    <property type="match status" value="1"/>
</dbReference>
<dbReference type="CDD" id="cd06261">
    <property type="entry name" value="TM_PBP2"/>
    <property type="match status" value="1"/>
</dbReference>
<evidence type="ECO:0000256" key="2">
    <source>
        <dbReference type="ARBA" id="ARBA00022448"/>
    </source>
</evidence>
<name>A0A5Q2TPN0_9BACI</name>
<comment type="similarity">
    <text evidence="7">Belongs to the binding-protein-dependent transport system permease family.</text>
</comment>
<sequence length="292" mass="33013">MNRKRRTGFIVFCILPTLLLFSLFVIYPTIQVFSKSMYNWSGLGDGMTFVGLENFMDVLNDGVFLTSLKNTAFLMMVVPFITLFSALVLASILSKGNLREKSLYRVVFFFPSILSFVIIGILWSFIYHPTMGVVNSVLEFIGLENMQRAWLGDKDTVMWVIAFTMVWQAVGYYMVMYLAGMDNIPEELYEAASIDGATAIQQFFKITIPMVWEIVRITIIFSINGVLVISFILVQVMTSGGPSDSSQVVLHYMFQQAFRNANFGYAMAIAVFVFVISIGLSMLSNKLSEREN</sequence>
<feature type="transmembrane region" description="Helical" evidence="7">
    <location>
        <begin position="7"/>
        <end position="30"/>
    </location>
</feature>
<evidence type="ECO:0000256" key="7">
    <source>
        <dbReference type="RuleBase" id="RU363032"/>
    </source>
</evidence>
<dbReference type="InterPro" id="IPR035906">
    <property type="entry name" value="MetI-like_sf"/>
</dbReference>
<dbReference type="PANTHER" id="PTHR30193">
    <property type="entry name" value="ABC TRANSPORTER PERMEASE PROTEIN"/>
    <property type="match status" value="1"/>
</dbReference>
<evidence type="ECO:0000313" key="10">
    <source>
        <dbReference type="Proteomes" id="UP000339690"/>
    </source>
</evidence>
<feature type="transmembrane region" description="Helical" evidence="7">
    <location>
        <begin position="214"/>
        <end position="237"/>
    </location>
</feature>
<keyword evidence="5 7" id="KW-1133">Transmembrane helix</keyword>
<evidence type="ECO:0000256" key="1">
    <source>
        <dbReference type="ARBA" id="ARBA00004651"/>
    </source>
</evidence>
<dbReference type="InterPro" id="IPR051393">
    <property type="entry name" value="ABC_transporter_permease"/>
</dbReference>
<keyword evidence="2 7" id="KW-0813">Transport</keyword>
<reference evidence="9 10" key="1">
    <citation type="submission" date="2019-11" db="EMBL/GenBank/DDBJ databases">
        <title>Gracilibacillus salitolerans sp. nov., a moderate halophile isolated from a saline soil in northwest China.</title>
        <authorList>
            <person name="Gan L."/>
        </authorList>
    </citation>
    <scope>NUCLEOTIDE SEQUENCE [LARGE SCALE GENOMIC DNA]</scope>
    <source>
        <strain evidence="9 10">SCU50</strain>
    </source>
</reference>
<keyword evidence="3" id="KW-1003">Cell membrane</keyword>
<dbReference type="Pfam" id="PF00528">
    <property type="entry name" value="BPD_transp_1"/>
    <property type="match status" value="1"/>
</dbReference>
<evidence type="ECO:0000256" key="5">
    <source>
        <dbReference type="ARBA" id="ARBA00022989"/>
    </source>
</evidence>
<evidence type="ECO:0000259" key="8">
    <source>
        <dbReference type="PROSITE" id="PS50928"/>
    </source>
</evidence>
<dbReference type="GO" id="GO:0005886">
    <property type="term" value="C:plasma membrane"/>
    <property type="evidence" value="ECO:0007669"/>
    <property type="project" value="UniProtKB-SubCell"/>
</dbReference>
<keyword evidence="10" id="KW-1185">Reference proteome</keyword>
<feature type="domain" description="ABC transmembrane type-1" evidence="8">
    <location>
        <begin position="68"/>
        <end position="284"/>
    </location>
</feature>
<accession>A0A5Q2TPN0</accession>
<dbReference type="EMBL" id="CP045915">
    <property type="protein sequence ID" value="QGH36121.1"/>
    <property type="molecule type" value="Genomic_DNA"/>
</dbReference>
<dbReference type="AlphaFoldDB" id="A0A5Q2TPN0"/>
<feature type="transmembrane region" description="Helical" evidence="7">
    <location>
        <begin position="263"/>
        <end position="283"/>
    </location>
</feature>
<dbReference type="PANTHER" id="PTHR30193:SF37">
    <property type="entry name" value="INNER MEMBRANE ABC TRANSPORTER PERMEASE PROTEIN YCJO"/>
    <property type="match status" value="1"/>
</dbReference>
<evidence type="ECO:0000256" key="6">
    <source>
        <dbReference type="ARBA" id="ARBA00023136"/>
    </source>
</evidence>
<gene>
    <name evidence="9" type="ORF">GI584_19625</name>
</gene>
<dbReference type="Proteomes" id="UP000339690">
    <property type="component" value="Chromosome"/>
</dbReference>
<dbReference type="PROSITE" id="PS50928">
    <property type="entry name" value="ABC_TM1"/>
    <property type="match status" value="1"/>
</dbReference>
<dbReference type="GO" id="GO:0055085">
    <property type="term" value="P:transmembrane transport"/>
    <property type="evidence" value="ECO:0007669"/>
    <property type="project" value="InterPro"/>
</dbReference>